<feature type="transmembrane region" description="Helical" evidence="1">
    <location>
        <begin position="288"/>
        <end position="309"/>
    </location>
</feature>
<gene>
    <name evidence="2" type="ORF">MCHLDSM_07152</name>
</gene>
<dbReference type="Proteomes" id="UP000036513">
    <property type="component" value="Unassembled WGS sequence"/>
</dbReference>
<feature type="transmembrane region" description="Helical" evidence="1">
    <location>
        <begin position="108"/>
        <end position="125"/>
    </location>
</feature>
<feature type="transmembrane region" description="Helical" evidence="1">
    <location>
        <begin position="50"/>
        <end position="69"/>
    </location>
</feature>
<dbReference type="EMBL" id="JYNL01000069">
    <property type="protein sequence ID" value="KMO67895.1"/>
    <property type="molecule type" value="Genomic_DNA"/>
</dbReference>
<name>A0A0J6VAF9_9MYCO</name>
<evidence type="ECO:0000256" key="1">
    <source>
        <dbReference type="SAM" id="Phobius"/>
    </source>
</evidence>
<evidence type="ECO:0000313" key="2">
    <source>
        <dbReference type="EMBL" id="KMO67895.1"/>
    </source>
</evidence>
<keyword evidence="1" id="KW-1133">Transmembrane helix</keyword>
<feature type="transmembrane region" description="Helical" evidence="1">
    <location>
        <begin position="132"/>
        <end position="154"/>
    </location>
</feature>
<feature type="transmembrane region" description="Helical" evidence="1">
    <location>
        <begin position="81"/>
        <end position="102"/>
    </location>
</feature>
<dbReference type="SUPFAM" id="SSF103473">
    <property type="entry name" value="MFS general substrate transporter"/>
    <property type="match status" value="1"/>
</dbReference>
<keyword evidence="1" id="KW-0472">Membrane</keyword>
<feature type="transmembrane region" description="Helical" evidence="1">
    <location>
        <begin position="350"/>
        <end position="371"/>
    </location>
</feature>
<feature type="transmembrane region" description="Helical" evidence="1">
    <location>
        <begin position="12"/>
        <end position="30"/>
    </location>
</feature>
<feature type="transmembrane region" description="Helical" evidence="1">
    <location>
        <begin position="200"/>
        <end position="228"/>
    </location>
</feature>
<dbReference type="STRING" id="37916.MCHLDSM_07152"/>
<dbReference type="InterPro" id="IPR010645">
    <property type="entry name" value="MFS_4"/>
</dbReference>
<dbReference type="GO" id="GO:0005886">
    <property type="term" value="C:plasma membrane"/>
    <property type="evidence" value="ECO:0007669"/>
    <property type="project" value="TreeGrafter"/>
</dbReference>
<proteinExistence type="predicted"/>
<dbReference type="PANTHER" id="PTHR23537">
    <property type="match status" value="1"/>
</dbReference>
<dbReference type="Pfam" id="PF06779">
    <property type="entry name" value="MFS_4"/>
    <property type="match status" value="1"/>
</dbReference>
<feature type="transmembrane region" description="Helical" evidence="1">
    <location>
        <begin position="321"/>
        <end position="344"/>
    </location>
</feature>
<evidence type="ECO:0000313" key="3">
    <source>
        <dbReference type="Proteomes" id="UP000036513"/>
    </source>
</evidence>
<dbReference type="InterPro" id="IPR036259">
    <property type="entry name" value="MFS_trans_sf"/>
</dbReference>
<feature type="transmembrane region" description="Helical" evidence="1">
    <location>
        <begin position="160"/>
        <end position="179"/>
    </location>
</feature>
<comment type="caution">
    <text evidence="2">The sequence shown here is derived from an EMBL/GenBank/DDBJ whole genome shotgun (WGS) entry which is preliminary data.</text>
</comment>
<accession>A0A0J6VAF9</accession>
<dbReference type="PANTHER" id="PTHR23537:SF1">
    <property type="entry name" value="SUGAR TRANSPORTER"/>
    <property type="match status" value="1"/>
</dbReference>
<dbReference type="PATRIC" id="fig|37916.4.peg.7168"/>
<dbReference type="Gene3D" id="1.20.1250.20">
    <property type="entry name" value="MFS general substrate transporter like domains"/>
    <property type="match status" value="2"/>
</dbReference>
<dbReference type="AlphaFoldDB" id="A0A0J6VAF9"/>
<reference evidence="2 3" key="1">
    <citation type="journal article" date="2015" name="Genome Biol. Evol.">
        <title>Characterization of Three Mycobacterium spp. with Potential Use in Bioremediation by Genome Sequencing and Comparative Genomics.</title>
        <authorList>
            <person name="Das S."/>
            <person name="Pettersson B.M."/>
            <person name="Behra P.R."/>
            <person name="Ramesh M."/>
            <person name="Dasgupta S."/>
            <person name="Bhattacharya A."/>
            <person name="Kirsebom L.A."/>
        </authorList>
    </citation>
    <scope>NUCLEOTIDE SEQUENCE [LARGE SCALE GENOMIC DNA]</scope>
    <source>
        <strain evidence="2 3">DSM 43826</strain>
    </source>
</reference>
<sequence precursor="true">MRRHLHTGVRAVLPTAAALAAAMGVGRFVYTPILPLMTAQAGLTAQVAGHLATANYVGYLGGAVATTMSPRLARSAVACRVALVGIVVSLSAMAATVDVFAWLTLRTAAGFASAVVFVVAVNTLLERLPEKVGWGFGGVGAGIAVSAAAVLALPTESWRTAWWVAAGLAAMLGAAGWWVRPQRVPATAATARAQVHHAGTARFALLFAGYTLEGIGYIIAGTFLVAAVAQHSPGALGNSVWLVVGVAVIPSAGLWARLGGRLGRPAVLTGALALQAAGIGLACQGSSAASLLGALLFGGTFIGVSTLAMAEGRLLGTRGAVALLTVGYSVGQIVGPLLVAPLLGGGYRPALGVSALIVSLAALAIAAVWILGRQPRVRLIQARRRTVPGEFVDDRPHGRSVFAGPPHE</sequence>
<feature type="transmembrane region" description="Helical" evidence="1">
    <location>
        <begin position="265"/>
        <end position="282"/>
    </location>
</feature>
<keyword evidence="3" id="KW-1185">Reference proteome</keyword>
<keyword evidence="1" id="KW-0812">Transmembrane</keyword>
<organism evidence="2 3">
    <name type="scientific">Mycolicibacterium chlorophenolicum</name>
    <dbReference type="NCBI Taxonomy" id="37916"/>
    <lineage>
        <taxon>Bacteria</taxon>
        <taxon>Bacillati</taxon>
        <taxon>Actinomycetota</taxon>
        <taxon>Actinomycetes</taxon>
        <taxon>Mycobacteriales</taxon>
        <taxon>Mycobacteriaceae</taxon>
        <taxon>Mycolicibacterium</taxon>
    </lineage>
</organism>
<feature type="transmembrane region" description="Helical" evidence="1">
    <location>
        <begin position="240"/>
        <end position="258"/>
    </location>
</feature>
<protein>
    <submittedName>
        <fullName evidence="2">Major Facilitator Superfamily protein</fullName>
    </submittedName>
</protein>